<proteinExistence type="inferred from homology"/>
<evidence type="ECO:0000256" key="2">
    <source>
        <dbReference type="ARBA" id="ARBA00022664"/>
    </source>
</evidence>
<reference evidence="8" key="1">
    <citation type="submission" date="2020-08" db="EMBL/GenBank/DDBJ databases">
        <title>Spodoptera exigua strain:BAW_Kor-Di-RS1 Genome sequencing and assembly.</title>
        <authorList>
            <person name="Kim J."/>
            <person name="Nam H.Y."/>
            <person name="Kwon M."/>
            <person name="Choi J.H."/>
            <person name="Cho S.R."/>
            <person name="Kim G.-H."/>
        </authorList>
    </citation>
    <scope>NUCLEOTIDE SEQUENCE</scope>
    <source>
        <strain evidence="8">BAW_Kor-Di-RS1</strain>
        <tissue evidence="8">Whole-body</tissue>
    </source>
</reference>
<dbReference type="InterPro" id="IPR003107">
    <property type="entry name" value="HAT"/>
</dbReference>
<comment type="similarity">
    <text evidence="6">Belongs to the PRP39 family.</text>
</comment>
<comment type="subcellular location">
    <subcellularLocation>
        <location evidence="1">Nucleus</location>
    </subcellularLocation>
</comment>
<dbReference type="Proteomes" id="UP000648187">
    <property type="component" value="Unassembled WGS sequence"/>
</dbReference>
<feature type="compositionally biased region" description="Polar residues" evidence="7">
    <location>
        <begin position="155"/>
        <end position="168"/>
    </location>
</feature>
<dbReference type="InterPro" id="IPR011990">
    <property type="entry name" value="TPR-like_helical_dom_sf"/>
</dbReference>
<dbReference type="EMBL" id="JACKWZ010000169">
    <property type="protein sequence ID" value="KAF9413113.1"/>
    <property type="molecule type" value="Genomic_DNA"/>
</dbReference>
<keyword evidence="4" id="KW-0508">mRNA splicing</keyword>
<sequence length="835" mass="93876">MDDETSSDLQKCLSDGPMDTDEGPLINENSNGLSHLLTEGEFSSVEAAVDESSTSNQGFLNAVELSAGSVGDYLDNNTEGFNTHPFDVGDNAVTFPSDSLNNMLTDGDSLLSDTAFKTQSDTDGDVTESQKATVESDFEVSQISDAGNSMPADDITQTKTEETSNTSLAEVKPEPEPEQAEAGQTGNTDATPAVKSEQPVESNEVVKTESVVKSESATPTKKSSKVGGAEETEVVSEDELPEVQKPSIKDAENVSDDELPGPKPAELPADTEVVSEDELPSSKKESRKRKTEDERDGYDPGSPTSENESSSKKQAVAKNGESKPIPSEKRTSTDEKPKKKLPELDKYWKVVNDDPTDFTGWTYLLQYVDQESDVEAAREAYDAFLSHYPYCYGYWRKYADYEKRKGSKKKCLEVLERGLKAIPLSVDLWIHFLNHIKTTRNEDHAYIRSQYERAIEACGLEFRSDRLWESYIKWEAENGSALNVTNIYDRLLATPTLGYTSHFDKFASEEEAQAIKERIIAARRKVHKTTGEQVAARWTFEEGIKRPYFHVKPLERCQLKNWKSYLEWEKQHGSLKRALVLHERCLIACALYEEFWMRLIKFLEERVETNPELVSVEREVLERACTVHHLDKPDLHLHWAHFEEVHGNAAKAAEILDRIEKTCPNLVQIQYRRVNLERRRGDYEKCAQLYEGYIAAAKNKAVSSALAIKYARFLFHVRAQPVEARAALDAAILRDPLQRQAPCAETRPRPALPQHTLPRARRACVEPTKKKENSAATPNNAASPSGGGSYYQAPTAAASYEQPYAQPYQPAWGYQQPPGPYQHHPHPWPQYPNYY</sequence>
<feature type="region of interest" description="Disordered" evidence="7">
    <location>
        <begin position="1"/>
        <end position="32"/>
    </location>
</feature>
<dbReference type="GO" id="GO:0000243">
    <property type="term" value="C:commitment complex"/>
    <property type="evidence" value="ECO:0007669"/>
    <property type="project" value="TreeGrafter"/>
</dbReference>
<dbReference type="GO" id="GO:0071004">
    <property type="term" value="C:U2-type prespliceosome"/>
    <property type="evidence" value="ECO:0007669"/>
    <property type="project" value="TreeGrafter"/>
</dbReference>
<dbReference type="InterPro" id="IPR059164">
    <property type="entry name" value="HAT_PRP39_C"/>
</dbReference>
<feature type="compositionally biased region" description="Low complexity" evidence="7">
    <location>
        <begin position="774"/>
        <end position="784"/>
    </location>
</feature>
<dbReference type="GO" id="GO:0005685">
    <property type="term" value="C:U1 snRNP"/>
    <property type="evidence" value="ECO:0007669"/>
    <property type="project" value="TreeGrafter"/>
</dbReference>
<evidence type="ECO:0000313" key="8">
    <source>
        <dbReference type="EMBL" id="KAF9413113.1"/>
    </source>
</evidence>
<feature type="compositionally biased region" description="Acidic residues" evidence="7">
    <location>
        <begin position="230"/>
        <end position="241"/>
    </location>
</feature>
<keyword evidence="3" id="KW-0677">Repeat</keyword>
<evidence type="ECO:0000256" key="3">
    <source>
        <dbReference type="ARBA" id="ARBA00022737"/>
    </source>
</evidence>
<feature type="compositionally biased region" description="Basic and acidic residues" evidence="7">
    <location>
        <begin position="763"/>
        <end position="773"/>
    </location>
</feature>
<feature type="region of interest" description="Disordered" evidence="7">
    <location>
        <begin position="741"/>
        <end position="788"/>
    </location>
</feature>
<dbReference type="PANTHER" id="PTHR17204:SF5">
    <property type="entry name" value="PRE-MRNA-PROCESSING FACTOR 39"/>
    <property type="match status" value="1"/>
</dbReference>
<feature type="region of interest" description="Disordered" evidence="7">
    <location>
        <begin position="808"/>
        <end position="835"/>
    </location>
</feature>
<evidence type="ECO:0008006" key="10">
    <source>
        <dbReference type="Google" id="ProtNLM"/>
    </source>
</evidence>
<evidence type="ECO:0000313" key="9">
    <source>
        <dbReference type="Proteomes" id="UP000648187"/>
    </source>
</evidence>
<dbReference type="GO" id="GO:0000395">
    <property type="term" value="P:mRNA 5'-splice site recognition"/>
    <property type="evidence" value="ECO:0007669"/>
    <property type="project" value="TreeGrafter"/>
</dbReference>
<comment type="caution">
    <text evidence="8">The sequence shown here is derived from an EMBL/GenBank/DDBJ whole genome shotgun (WGS) entry which is preliminary data.</text>
</comment>
<dbReference type="Pfam" id="PF23240">
    <property type="entry name" value="HAT_PRP39_N"/>
    <property type="match status" value="1"/>
</dbReference>
<dbReference type="SMART" id="SM00386">
    <property type="entry name" value="HAT"/>
    <property type="match status" value="8"/>
</dbReference>
<dbReference type="Gene3D" id="1.25.40.10">
    <property type="entry name" value="Tetratricopeptide repeat domain"/>
    <property type="match status" value="2"/>
</dbReference>
<gene>
    <name evidence="8" type="ORF">HW555_008555</name>
</gene>
<evidence type="ECO:0000256" key="6">
    <source>
        <dbReference type="ARBA" id="ARBA00038019"/>
    </source>
</evidence>
<protein>
    <recommendedName>
        <fullName evidence="10">Pre-mRNA-processing factor 39</fullName>
    </recommendedName>
</protein>
<dbReference type="GO" id="GO:0030627">
    <property type="term" value="F:pre-mRNA 5'-splice site binding"/>
    <property type="evidence" value="ECO:0007669"/>
    <property type="project" value="TreeGrafter"/>
</dbReference>
<name>A0A835L7P7_SPOEX</name>
<accession>A0A835L7P7</accession>
<dbReference type="PANTHER" id="PTHR17204">
    <property type="entry name" value="PRE-MRNA PROCESSING PROTEIN PRP39-RELATED"/>
    <property type="match status" value="1"/>
</dbReference>
<organism evidence="8 9">
    <name type="scientific">Spodoptera exigua</name>
    <name type="common">Beet armyworm</name>
    <name type="synonym">Noctua fulgens</name>
    <dbReference type="NCBI Taxonomy" id="7107"/>
    <lineage>
        <taxon>Eukaryota</taxon>
        <taxon>Metazoa</taxon>
        <taxon>Ecdysozoa</taxon>
        <taxon>Arthropoda</taxon>
        <taxon>Hexapoda</taxon>
        <taxon>Insecta</taxon>
        <taxon>Pterygota</taxon>
        <taxon>Neoptera</taxon>
        <taxon>Endopterygota</taxon>
        <taxon>Lepidoptera</taxon>
        <taxon>Glossata</taxon>
        <taxon>Ditrysia</taxon>
        <taxon>Noctuoidea</taxon>
        <taxon>Noctuidae</taxon>
        <taxon>Amphipyrinae</taxon>
        <taxon>Spodoptera</taxon>
    </lineage>
</organism>
<feature type="compositionally biased region" description="Basic and acidic residues" evidence="7">
    <location>
        <begin position="326"/>
        <end position="338"/>
    </location>
</feature>
<evidence type="ECO:0000256" key="4">
    <source>
        <dbReference type="ARBA" id="ARBA00023187"/>
    </source>
</evidence>
<dbReference type="Pfam" id="PF23241">
    <property type="entry name" value="HAT_PRP39_C"/>
    <property type="match status" value="1"/>
</dbReference>
<feature type="compositionally biased region" description="Polar residues" evidence="7">
    <location>
        <begin position="115"/>
        <end position="147"/>
    </location>
</feature>
<dbReference type="SUPFAM" id="SSF48452">
    <property type="entry name" value="TPR-like"/>
    <property type="match status" value="1"/>
</dbReference>
<evidence type="ECO:0000256" key="7">
    <source>
        <dbReference type="SAM" id="MobiDB-lite"/>
    </source>
</evidence>
<keyword evidence="9" id="KW-1185">Reference proteome</keyword>
<dbReference type="FunFam" id="1.25.40.10:FF:000091">
    <property type="entry name" value="Pre-mRNA-processing factor 39"/>
    <property type="match status" value="1"/>
</dbReference>
<evidence type="ECO:0000256" key="1">
    <source>
        <dbReference type="ARBA" id="ARBA00004123"/>
    </source>
</evidence>
<feature type="region of interest" description="Disordered" evidence="7">
    <location>
        <begin position="115"/>
        <end position="338"/>
    </location>
</feature>
<keyword evidence="5" id="KW-0539">Nucleus</keyword>
<dbReference type="AlphaFoldDB" id="A0A835L7P7"/>
<evidence type="ECO:0000256" key="5">
    <source>
        <dbReference type="ARBA" id="ARBA00023242"/>
    </source>
</evidence>
<keyword evidence="2" id="KW-0507">mRNA processing</keyword>